<feature type="domain" description="HAMP" evidence="6">
    <location>
        <begin position="213"/>
        <end position="265"/>
    </location>
</feature>
<dbReference type="RefSeq" id="WP_273953115.1">
    <property type="nucleotide sequence ID" value="NZ_JAQSIP010000009.1"/>
</dbReference>
<accession>A0ABT5N1Z4</accession>
<evidence type="ECO:0000259" key="5">
    <source>
        <dbReference type="PROSITE" id="PS50111"/>
    </source>
</evidence>
<feature type="domain" description="Methyl-accepting transducer" evidence="5">
    <location>
        <begin position="270"/>
        <end position="499"/>
    </location>
</feature>
<dbReference type="InterPro" id="IPR047347">
    <property type="entry name" value="YvaQ-like_sensor"/>
</dbReference>
<dbReference type="InterPro" id="IPR003660">
    <property type="entry name" value="HAMP_dom"/>
</dbReference>
<dbReference type="PROSITE" id="PS50111">
    <property type="entry name" value="CHEMOTAXIS_TRANSDUC_2"/>
    <property type="match status" value="1"/>
</dbReference>
<dbReference type="EMBL" id="JAQSIP010000009">
    <property type="protein sequence ID" value="MDD0840319.1"/>
    <property type="molecule type" value="Genomic_DNA"/>
</dbReference>
<evidence type="ECO:0000256" key="3">
    <source>
        <dbReference type="PROSITE-ProRule" id="PRU00284"/>
    </source>
</evidence>
<keyword evidence="1" id="KW-0488">Methylation</keyword>
<name>A0ABT5N1Z4_9BURK</name>
<dbReference type="InterPro" id="IPR004089">
    <property type="entry name" value="MCPsignal_dom"/>
</dbReference>
<dbReference type="PANTHER" id="PTHR43531">
    <property type="entry name" value="PROTEIN ICFG"/>
    <property type="match status" value="1"/>
</dbReference>
<keyword evidence="4" id="KW-1133">Transmembrane helix</keyword>
<keyword evidence="4" id="KW-0472">Membrane</keyword>
<evidence type="ECO:0000313" key="8">
    <source>
        <dbReference type="Proteomes" id="UP001528673"/>
    </source>
</evidence>
<feature type="transmembrane region" description="Helical" evidence="4">
    <location>
        <begin position="15"/>
        <end position="35"/>
    </location>
</feature>
<evidence type="ECO:0000256" key="2">
    <source>
        <dbReference type="ARBA" id="ARBA00029447"/>
    </source>
</evidence>
<dbReference type="InterPro" id="IPR051310">
    <property type="entry name" value="MCP_chemotaxis"/>
</dbReference>
<dbReference type="Pfam" id="PF12729">
    <property type="entry name" value="4HB_MCP_1"/>
    <property type="match status" value="1"/>
</dbReference>
<comment type="caution">
    <text evidence="7">The sequence shown here is derived from an EMBL/GenBank/DDBJ whole genome shotgun (WGS) entry which is preliminary data.</text>
</comment>
<evidence type="ECO:0000256" key="4">
    <source>
        <dbReference type="SAM" id="Phobius"/>
    </source>
</evidence>
<keyword evidence="4" id="KW-0812">Transmembrane</keyword>
<dbReference type="PANTHER" id="PTHR43531:SF14">
    <property type="entry name" value="METHYL-ACCEPTING CHEMOTAXIS PROTEIN I-RELATED"/>
    <property type="match status" value="1"/>
</dbReference>
<dbReference type="CDD" id="cd19411">
    <property type="entry name" value="MCP2201-like_sensor"/>
    <property type="match status" value="1"/>
</dbReference>
<evidence type="ECO:0000313" key="7">
    <source>
        <dbReference type="EMBL" id="MDD0840319.1"/>
    </source>
</evidence>
<dbReference type="InterPro" id="IPR024478">
    <property type="entry name" value="HlyB_4HB_MCP"/>
</dbReference>
<dbReference type="PRINTS" id="PR00260">
    <property type="entry name" value="CHEMTRNSDUCR"/>
</dbReference>
<keyword evidence="8" id="KW-1185">Reference proteome</keyword>
<keyword evidence="3" id="KW-0807">Transducer</keyword>
<evidence type="ECO:0000259" key="6">
    <source>
        <dbReference type="PROSITE" id="PS50885"/>
    </source>
</evidence>
<dbReference type="InterPro" id="IPR004090">
    <property type="entry name" value="Chemotax_Me-accpt_rcpt"/>
</dbReference>
<dbReference type="SMART" id="SM00283">
    <property type="entry name" value="MA"/>
    <property type="match status" value="1"/>
</dbReference>
<dbReference type="PROSITE" id="PS50885">
    <property type="entry name" value="HAMP"/>
    <property type="match status" value="1"/>
</dbReference>
<reference evidence="7 8" key="1">
    <citation type="submission" date="2023-02" db="EMBL/GenBank/DDBJ databases">
        <title>Bacterial whole genomic sequence of Curvibacter sp. HBC61.</title>
        <authorList>
            <person name="Le V."/>
            <person name="Ko S.-R."/>
            <person name="Ahn C.-Y."/>
            <person name="Oh H.-M."/>
        </authorList>
    </citation>
    <scope>NUCLEOTIDE SEQUENCE [LARGE SCALE GENOMIC DNA]</scope>
    <source>
        <strain evidence="7 8">HBC61</strain>
    </source>
</reference>
<dbReference type="Pfam" id="PF00672">
    <property type="entry name" value="HAMP"/>
    <property type="match status" value="1"/>
</dbReference>
<protein>
    <submittedName>
        <fullName evidence="7">Methyl-accepting chemotaxis protein</fullName>
    </submittedName>
</protein>
<gene>
    <name evidence="7" type="ORF">PSQ40_17175</name>
</gene>
<dbReference type="Proteomes" id="UP001528673">
    <property type="component" value="Unassembled WGS sequence"/>
</dbReference>
<dbReference type="SMART" id="SM00304">
    <property type="entry name" value="HAMP"/>
    <property type="match status" value="1"/>
</dbReference>
<comment type="similarity">
    <text evidence="2">Belongs to the methyl-accepting chemotaxis (MCP) protein family.</text>
</comment>
<organism evidence="7 8">
    <name type="scientific">Curvibacter cyanobacteriorum</name>
    <dbReference type="NCBI Taxonomy" id="3026422"/>
    <lineage>
        <taxon>Bacteria</taxon>
        <taxon>Pseudomonadati</taxon>
        <taxon>Pseudomonadota</taxon>
        <taxon>Betaproteobacteria</taxon>
        <taxon>Burkholderiales</taxon>
        <taxon>Comamonadaceae</taxon>
        <taxon>Curvibacter</taxon>
    </lineage>
</organism>
<dbReference type="Pfam" id="PF00015">
    <property type="entry name" value="MCPsignal"/>
    <property type="match status" value="1"/>
</dbReference>
<dbReference type="SUPFAM" id="SSF58104">
    <property type="entry name" value="Methyl-accepting chemotaxis protein (MCP) signaling domain"/>
    <property type="match status" value="1"/>
</dbReference>
<sequence length="527" mass="55930">MFALNQLRIGTRLRLSYVLLLVLLTAVGWVGSLSLRAVNRATDELLHQAWVKAEAAQTITATTRANARRTMELFFVTDAAERTRIRGFIDQNKKTIAEAIEQLDRLVERPDAKALLARLKEARTGFVTSFSQVDQLLEAGQREAAEQKLKSETLPAIDALQGHVDALMVLQRNVAHESGQHIEDLNRQANTWLLLLGGLSLVIGGLASWLITRSILQPVQQAVQVSQQIAEGDLCVAIEAEGRDEAAHMLQAMARMQAALRDLVLSVRGGVDQVSSAASQIATANQDLSGRTESQASALQETAASMEQLGANVRQNADHAQQASQLANTAAQVASQGGEVVAEVVHTMQGINESSRRIADIIGVIDGIAFQTNILALNAAVEAARAGEQGRGFAVVAGEVRLLAARSAEAAREIKSLITASVERVEAGTQQADRAGGTMNEVVGSIRRVSGIVSEISGATREQSAGVSQVGEAVTQMDQATQQNAALVEETAAAAAALHAQAQQLVTAVARFRIDGGPRVQAAALLA</sequence>
<proteinExistence type="inferred from homology"/>
<dbReference type="Gene3D" id="1.10.287.950">
    <property type="entry name" value="Methyl-accepting chemotaxis protein"/>
    <property type="match status" value="1"/>
</dbReference>
<evidence type="ECO:0000256" key="1">
    <source>
        <dbReference type="ARBA" id="ARBA00022481"/>
    </source>
</evidence>